<dbReference type="HAMAP" id="MF_00772">
    <property type="entry name" value="OGT"/>
    <property type="match status" value="1"/>
</dbReference>
<evidence type="ECO:0000256" key="7">
    <source>
        <dbReference type="ARBA" id="ARBA00023204"/>
    </source>
</evidence>
<dbReference type="RefSeq" id="WP_130393301.1">
    <property type="nucleotide sequence ID" value="NZ_SGXM01000008.1"/>
</dbReference>
<keyword evidence="5 9" id="KW-0808">Transferase</keyword>
<dbReference type="InterPro" id="IPR023546">
    <property type="entry name" value="MGMT"/>
</dbReference>
<evidence type="ECO:0000259" key="10">
    <source>
        <dbReference type="Pfam" id="PF01035"/>
    </source>
</evidence>
<organism evidence="12 13">
    <name type="scientific">Cupriavidus agavae</name>
    <dbReference type="NCBI Taxonomy" id="1001822"/>
    <lineage>
        <taxon>Bacteria</taxon>
        <taxon>Pseudomonadati</taxon>
        <taxon>Pseudomonadota</taxon>
        <taxon>Betaproteobacteria</taxon>
        <taxon>Burkholderiales</taxon>
        <taxon>Burkholderiaceae</taxon>
        <taxon>Cupriavidus</taxon>
    </lineage>
</organism>
<comment type="subcellular location">
    <subcellularLocation>
        <location evidence="9">Cytoplasm</location>
    </subcellularLocation>
</comment>
<gene>
    <name evidence="12" type="ORF">EV147_4407</name>
</gene>
<dbReference type="EC" id="2.1.1.63" evidence="9"/>
<evidence type="ECO:0000256" key="1">
    <source>
        <dbReference type="ARBA" id="ARBA00001286"/>
    </source>
</evidence>
<keyword evidence="6 9" id="KW-0227">DNA damage</keyword>
<comment type="miscellaneous">
    <text evidence="9">This enzyme catalyzes only one turnover and therefore is not strictly catalytic. According to one definition, an enzyme is a biocatalyst that acts repeatedly and over many reaction cycles.</text>
</comment>
<dbReference type="InterPro" id="IPR001497">
    <property type="entry name" value="MethylDNA_cys_MeTrfase_AS"/>
</dbReference>
<keyword evidence="4 9" id="KW-0489">Methyltransferase</keyword>
<dbReference type="PANTHER" id="PTHR10815">
    <property type="entry name" value="METHYLATED-DNA--PROTEIN-CYSTEINE METHYLTRANSFERASE"/>
    <property type="match status" value="1"/>
</dbReference>
<dbReference type="Proteomes" id="UP000291078">
    <property type="component" value="Unassembled WGS sequence"/>
</dbReference>
<dbReference type="EMBL" id="SGXM01000008">
    <property type="protein sequence ID" value="RZT31907.1"/>
    <property type="molecule type" value="Genomic_DNA"/>
</dbReference>
<feature type="domain" description="Methylguanine DNA methyltransferase ribonuclease-like" evidence="11">
    <location>
        <begin position="5"/>
        <end position="75"/>
    </location>
</feature>
<comment type="similarity">
    <text evidence="2 9">Belongs to the MGMT family.</text>
</comment>
<dbReference type="Pfam" id="PF02870">
    <property type="entry name" value="Methyltransf_1N"/>
    <property type="match status" value="1"/>
</dbReference>
<evidence type="ECO:0000256" key="6">
    <source>
        <dbReference type="ARBA" id="ARBA00022763"/>
    </source>
</evidence>
<feature type="domain" description="Methylated-DNA-[protein]-cysteine S-methyltransferase DNA binding" evidence="10">
    <location>
        <begin position="80"/>
        <end position="161"/>
    </location>
</feature>
<dbReference type="GO" id="GO:0006307">
    <property type="term" value="P:DNA alkylation repair"/>
    <property type="evidence" value="ECO:0007669"/>
    <property type="project" value="UniProtKB-UniRule"/>
</dbReference>
<dbReference type="AlphaFoldDB" id="A0A4Q7RH01"/>
<reference evidence="12 13" key="1">
    <citation type="journal article" date="2015" name="Stand. Genomic Sci.">
        <title>Genomic Encyclopedia of Bacterial and Archaeal Type Strains, Phase III: the genomes of soil and plant-associated and newly described type strains.</title>
        <authorList>
            <person name="Whitman W.B."/>
            <person name="Woyke T."/>
            <person name="Klenk H.P."/>
            <person name="Zhou Y."/>
            <person name="Lilburn T.G."/>
            <person name="Beck B.J."/>
            <person name="De Vos P."/>
            <person name="Vandamme P."/>
            <person name="Eisen J.A."/>
            <person name="Garrity G."/>
            <person name="Hugenholtz P."/>
            <person name="Kyrpides N.C."/>
        </authorList>
    </citation>
    <scope>NUCLEOTIDE SEQUENCE [LARGE SCALE GENOMIC DNA]</scope>
    <source>
        <strain evidence="12 13">ASC-9842</strain>
    </source>
</reference>
<dbReference type="SUPFAM" id="SSF53155">
    <property type="entry name" value="Methylated DNA-protein cysteine methyltransferase domain"/>
    <property type="match status" value="1"/>
</dbReference>
<protein>
    <recommendedName>
        <fullName evidence="9">Methylated-DNA--protein-cysteine methyltransferase</fullName>
        <ecNumber evidence="9">2.1.1.63</ecNumber>
    </recommendedName>
    <alternativeName>
        <fullName evidence="9">6-O-methylguanine-DNA methyltransferase</fullName>
        <shortName evidence="9">MGMT</shortName>
    </alternativeName>
    <alternativeName>
        <fullName evidence="9">O-6-methylguanine-DNA-alkyltransferase</fullName>
    </alternativeName>
</protein>
<dbReference type="InterPro" id="IPR014048">
    <property type="entry name" value="MethylDNA_cys_MeTrfase_DNA-bd"/>
</dbReference>
<dbReference type="GO" id="GO:0005737">
    <property type="term" value="C:cytoplasm"/>
    <property type="evidence" value="ECO:0007669"/>
    <property type="project" value="UniProtKB-SubCell"/>
</dbReference>
<dbReference type="Gene3D" id="1.10.10.10">
    <property type="entry name" value="Winged helix-like DNA-binding domain superfamily/Winged helix DNA-binding domain"/>
    <property type="match status" value="1"/>
</dbReference>
<evidence type="ECO:0000259" key="11">
    <source>
        <dbReference type="Pfam" id="PF02870"/>
    </source>
</evidence>
<evidence type="ECO:0000256" key="2">
    <source>
        <dbReference type="ARBA" id="ARBA00008711"/>
    </source>
</evidence>
<dbReference type="InterPro" id="IPR036631">
    <property type="entry name" value="MGMT_N_sf"/>
</dbReference>
<dbReference type="InterPro" id="IPR008332">
    <property type="entry name" value="MethylG_MeTrfase_N"/>
</dbReference>
<dbReference type="FunFam" id="1.10.10.10:FF:000214">
    <property type="entry name" value="Methylated-DNA--protein-cysteine methyltransferase"/>
    <property type="match status" value="1"/>
</dbReference>
<comment type="catalytic activity">
    <reaction evidence="8 9">
        <text>a 6-O-methyl-2'-deoxyguanosine in DNA + L-cysteinyl-[protein] = S-methyl-L-cysteinyl-[protein] + a 2'-deoxyguanosine in DNA</text>
        <dbReference type="Rhea" id="RHEA:24000"/>
        <dbReference type="Rhea" id="RHEA-COMP:10131"/>
        <dbReference type="Rhea" id="RHEA-COMP:10132"/>
        <dbReference type="Rhea" id="RHEA-COMP:11367"/>
        <dbReference type="Rhea" id="RHEA-COMP:11368"/>
        <dbReference type="ChEBI" id="CHEBI:29950"/>
        <dbReference type="ChEBI" id="CHEBI:82612"/>
        <dbReference type="ChEBI" id="CHEBI:85445"/>
        <dbReference type="ChEBI" id="CHEBI:85448"/>
        <dbReference type="EC" id="2.1.1.63"/>
    </reaction>
</comment>
<evidence type="ECO:0000256" key="9">
    <source>
        <dbReference type="HAMAP-Rule" id="MF_00772"/>
    </source>
</evidence>
<evidence type="ECO:0000256" key="8">
    <source>
        <dbReference type="ARBA" id="ARBA00049348"/>
    </source>
</evidence>
<dbReference type="InterPro" id="IPR036388">
    <property type="entry name" value="WH-like_DNA-bd_sf"/>
</dbReference>
<dbReference type="PROSITE" id="PS00374">
    <property type="entry name" value="MGMT"/>
    <property type="match status" value="1"/>
</dbReference>
<keyword evidence="13" id="KW-1185">Reference proteome</keyword>
<dbReference type="SUPFAM" id="SSF46767">
    <property type="entry name" value="Methylated DNA-protein cysteine methyltransferase, C-terminal domain"/>
    <property type="match status" value="1"/>
</dbReference>
<evidence type="ECO:0000256" key="4">
    <source>
        <dbReference type="ARBA" id="ARBA00022603"/>
    </source>
</evidence>
<dbReference type="Gene3D" id="3.30.160.70">
    <property type="entry name" value="Methylated DNA-protein cysteine methyltransferase domain"/>
    <property type="match status" value="1"/>
</dbReference>
<evidence type="ECO:0000256" key="5">
    <source>
        <dbReference type="ARBA" id="ARBA00022679"/>
    </source>
</evidence>
<accession>A0A4Q7RH01</accession>
<dbReference type="OrthoDB" id="9802228at2"/>
<evidence type="ECO:0000256" key="3">
    <source>
        <dbReference type="ARBA" id="ARBA00022490"/>
    </source>
</evidence>
<dbReference type="NCBIfam" id="TIGR00589">
    <property type="entry name" value="ogt"/>
    <property type="match status" value="1"/>
</dbReference>
<comment type="function">
    <text evidence="9">Involved in the cellular defense against the biological effects of O6-methylguanine (O6-MeG) and O4-methylthymine (O4-MeT) in DNA. Repairs the methylated nucleobase in DNA by stoichiometrically transferring the methyl group to a cysteine residue in the enzyme. This is a suicide reaction: the enzyme is irreversibly inactivated.</text>
</comment>
<evidence type="ECO:0000313" key="12">
    <source>
        <dbReference type="EMBL" id="RZT31907.1"/>
    </source>
</evidence>
<feature type="active site" description="Nucleophile; methyl group acceptor" evidence="9">
    <location>
        <position position="132"/>
    </location>
</feature>
<evidence type="ECO:0000313" key="13">
    <source>
        <dbReference type="Proteomes" id="UP000291078"/>
    </source>
</evidence>
<dbReference type="Pfam" id="PF01035">
    <property type="entry name" value="DNA_binding_1"/>
    <property type="match status" value="1"/>
</dbReference>
<sequence>MTQHRIIDSPLGNILLRAEAGALTGVFFAGQKYYPAQDGAGFSESGTEGRVLTQATEQLRAYFDGTLRRFTVPFRFAGSPFQQRIWQALCDIGFGETATYGQLALGMGLPSSHSRAVGGAVGRNPLSVIVPCHRIVGASGALTGYAGGVDRKRTLLTLEGVL</sequence>
<dbReference type="PANTHER" id="PTHR10815:SF5">
    <property type="entry name" value="METHYLATED-DNA--PROTEIN-CYSTEINE METHYLTRANSFERASE"/>
    <property type="match status" value="1"/>
</dbReference>
<name>A0A4Q7RH01_9BURK</name>
<comment type="catalytic activity">
    <reaction evidence="1 9">
        <text>a 4-O-methyl-thymidine in DNA + L-cysteinyl-[protein] = a thymidine in DNA + S-methyl-L-cysteinyl-[protein]</text>
        <dbReference type="Rhea" id="RHEA:53428"/>
        <dbReference type="Rhea" id="RHEA-COMP:10131"/>
        <dbReference type="Rhea" id="RHEA-COMP:10132"/>
        <dbReference type="Rhea" id="RHEA-COMP:13555"/>
        <dbReference type="Rhea" id="RHEA-COMP:13556"/>
        <dbReference type="ChEBI" id="CHEBI:29950"/>
        <dbReference type="ChEBI" id="CHEBI:82612"/>
        <dbReference type="ChEBI" id="CHEBI:137386"/>
        <dbReference type="ChEBI" id="CHEBI:137387"/>
        <dbReference type="EC" id="2.1.1.63"/>
    </reaction>
</comment>
<dbReference type="InterPro" id="IPR036217">
    <property type="entry name" value="MethylDNA_cys_MeTrfase_DNAb"/>
</dbReference>
<keyword evidence="7 9" id="KW-0234">DNA repair</keyword>
<proteinExistence type="inferred from homology"/>
<dbReference type="GO" id="GO:0003908">
    <property type="term" value="F:methylated-DNA-[protein]-cysteine S-methyltransferase activity"/>
    <property type="evidence" value="ECO:0007669"/>
    <property type="project" value="UniProtKB-UniRule"/>
</dbReference>
<keyword evidence="3 9" id="KW-0963">Cytoplasm</keyword>
<comment type="caution">
    <text evidence="12">The sequence shown here is derived from an EMBL/GenBank/DDBJ whole genome shotgun (WGS) entry which is preliminary data.</text>
</comment>
<dbReference type="CDD" id="cd06445">
    <property type="entry name" value="ATase"/>
    <property type="match status" value="1"/>
</dbReference>
<dbReference type="GO" id="GO:0032259">
    <property type="term" value="P:methylation"/>
    <property type="evidence" value="ECO:0007669"/>
    <property type="project" value="UniProtKB-KW"/>
</dbReference>